<dbReference type="Pfam" id="PF01261">
    <property type="entry name" value="AP_endonuc_2"/>
    <property type="match status" value="1"/>
</dbReference>
<dbReference type="InterPro" id="IPR036237">
    <property type="entry name" value="Xyl_isomerase-like_sf"/>
</dbReference>
<keyword evidence="1" id="KW-0413">Isomerase</keyword>
<organism evidence="3 4">
    <name type="scientific">Cryptolaemus montrouzieri</name>
    <dbReference type="NCBI Taxonomy" id="559131"/>
    <lineage>
        <taxon>Eukaryota</taxon>
        <taxon>Metazoa</taxon>
        <taxon>Ecdysozoa</taxon>
        <taxon>Arthropoda</taxon>
        <taxon>Hexapoda</taxon>
        <taxon>Insecta</taxon>
        <taxon>Pterygota</taxon>
        <taxon>Neoptera</taxon>
        <taxon>Endopterygota</taxon>
        <taxon>Coleoptera</taxon>
        <taxon>Polyphaga</taxon>
        <taxon>Cucujiformia</taxon>
        <taxon>Coccinelloidea</taxon>
        <taxon>Coccinellidae</taxon>
        <taxon>Scymninae</taxon>
        <taxon>Scymnini</taxon>
        <taxon>Cryptolaemus</taxon>
    </lineage>
</organism>
<evidence type="ECO:0000313" key="3">
    <source>
        <dbReference type="EMBL" id="KAL3267738.1"/>
    </source>
</evidence>
<name>A0ABD2MMU9_9CUCU</name>
<feature type="domain" description="Xylose isomerase-like TIM barrel" evidence="2">
    <location>
        <begin position="3"/>
        <end position="103"/>
    </location>
</feature>
<dbReference type="InterPro" id="IPR050417">
    <property type="entry name" value="Sugar_Epim/Isomerase"/>
</dbReference>
<dbReference type="EMBL" id="JABFTP020000021">
    <property type="protein sequence ID" value="KAL3267738.1"/>
    <property type="molecule type" value="Genomic_DNA"/>
</dbReference>
<dbReference type="GO" id="GO:0016853">
    <property type="term" value="F:isomerase activity"/>
    <property type="evidence" value="ECO:0007669"/>
    <property type="project" value="UniProtKB-KW"/>
</dbReference>
<dbReference type="Proteomes" id="UP001516400">
    <property type="component" value="Unassembled WGS sequence"/>
</dbReference>
<dbReference type="AlphaFoldDB" id="A0ABD2MMU9"/>
<comment type="caution">
    <text evidence="3">The sequence shown here is derived from an EMBL/GenBank/DDBJ whole genome shotgun (WGS) entry which is preliminary data.</text>
</comment>
<reference evidence="3 4" key="1">
    <citation type="journal article" date="2021" name="BMC Biol.">
        <title>Horizontally acquired antibacterial genes associated with adaptive radiation of ladybird beetles.</title>
        <authorList>
            <person name="Li H.S."/>
            <person name="Tang X.F."/>
            <person name="Huang Y.H."/>
            <person name="Xu Z.Y."/>
            <person name="Chen M.L."/>
            <person name="Du X.Y."/>
            <person name="Qiu B.Y."/>
            <person name="Chen P.T."/>
            <person name="Zhang W."/>
            <person name="Slipinski A."/>
            <person name="Escalona H.E."/>
            <person name="Waterhouse R.M."/>
            <person name="Zwick A."/>
            <person name="Pang H."/>
        </authorList>
    </citation>
    <scope>NUCLEOTIDE SEQUENCE [LARGE SCALE GENOMIC DNA]</scope>
    <source>
        <strain evidence="3">SYSU2018</strain>
    </source>
</reference>
<proteinExistence type="predicted"/>
<evidence type="ECO:0000313" key="4">
    <source>
        <dbReference type="Proteomes" id="UP001516400"/>
    </source>
</evidence>
<keyword evidence="4" id="KW-1185">Reference proteome</keyword>
<protein>
    <recommendedName>
        <fullName evidence="2">Xylose isomerase-like TIM barrel domain-containing protein</fullName>
    </recommendedName>
</protein>
<evidence type="ECO:0000259" key="2">
    <source>
        <dbReference type="Pfam" id="PF01261"/>
    </source>
</evidence>
<dbReference type="InterPro" id="IPR013022">
    <property type="entry name" value="Xyl_isomerase-like_TIM-brl"/>
</dbReference>
<dbReference type="SUPFAM" id="SSF51658">
    <property type="entry name" value="Xylose isomerase-like"/>
    <property type="match status" value="1"/>
</dbReference>
<dbReference type="PANTHER" id="PTHR43489">
    <property type="entry name" value="ISOMERASE"/>
    <property type="match status" value="1"/>
</dbReference>
<evidence type="ECO:0000256" key="1">
    <source>
        <dbReference type="ARBA" id="ARBA00023235"/>
    </source>
</evidence>
<dbReference type="Gene3D" id="3.20.20.150">
    <property type="entry name" value="Divalent-metal-dependent TIM barrel enzymes"/>
    <property type="match status" value="1"/>
</dbReference>
<accession>A0ABD2MMU9</accession>
<gene>
    <name evidence="3" type="ORF">HHI36_006865</name>
</gene>
<dbReference type="PANTHER" id="PTHR43489:SF6">
    <property type="entry name" value="HYDROXYPYRUVATE ISOMERASE-RELATED"/>
    <property type="match status" value="1"/>
</dbReference>
<sequence length="108" mass="12464">MNSYQRAVEVVKKIGSPNLKIMLDVFHLQHIQGNITNTIKDLAKFIGHVQIAQVPNRHEPNHPGELNYKYILDVLEKEGYKDWIGLEYKPKTDTTSGLKWIQDMGYSL</sequence>